<proteinExistence type="predicted"/>
<reference evidence="1 2" key="1">
    <citation type="submission" date="2024-02" db="EMBL/GenBank/DDBJ databases">
        <title>Discinaceae phylogenomics.</title>
        <authorList>
            <person name="Dirks A.C."/>
            <person name="James T.Y."/>
        </authorList>
    </citation>
    <scope>NUCLEOTIDE SEQUENCE [LARGE SCALE GENOMIC DNA]</scope>
    <source>
        <strain evidence="1 2">ACD0624</strain>
    </source>
</reference>
<gene>
    <name evidence="1" type="ORF">Q9L58_001669</name>
</gene>
<keyword evidence="2" id="KW-1185">Reference proteome</keyword>
<accession>A0ABR3GTG6</accession>
<dbReference type="EMBL" id="JBBBZM010000013">
    <property type="protein sequence ID" value="KAL0639210.1"/>
    <property type="molecule type" value="Genomic_DNA"/>
</dbReference>
<comment type="caution">
    <text evidence="1">The sequence shown here is derived from an EMBL/GenBank/DDBJ whole genome shotgun (WGS) entry which is preliminary data.</text>
</comment>
<dbReference type="PANTHER" id="PTHR38119">
    <property type="entry name" value="BTB DOMAIN-CONTAINING PROTEIN-RELATED"/>
    <property type="match status" value="1"/>
</dbReference>
<dbReference type="PANTHER" id="PTHR38119:SF1">
    <property type="entry name" value="BTB DOMAIN-CONTAINING PROTEIN"/>
    <property type="match status" value="1"/>
</dbReference>
<protein>
    <submittedName>
        <fullName evidence="1">Uncharacterized protein</fullName>
    </submittedName>
</protein>
<evidence type="ECO:0000313" key="1">
    <source>
        <dbReference type="EMBL" id="KAL0639210.1"/>
    </source>
</evidence>
<evidence type="ECO:0000313" key="2">
    <source>
        <dbReference type="Proteomes" id="UP001447188"/>
    </source>
</evidence>
<organism evidence="1 2">
    <name type="scientific">Discina gigas</name>
    <dbReference type="NCBI Taxonomy" id="1032678"/>
    <lineage>
        <taxon>Eukaryota</taxon>
        <taxon>Fungi</taxon>
        <taxon>Dikarya</taxon>
        <taxon>Ascomycota</taxon>
        <taxon>Pezizomycotina</taxon>
        <taxon>Pezizomycetes</taxon>
        <taxon>Pezizales</taxon>
        <taxon>Discinaceae</taxon>
        <taxon>Discina</taxon>
    </lineage>
</organism>
<sequence length="304" mass="34001">MSQQTENSTFCYKHCYLLHCNENGVLTLLPAVDIDAVGPNLTKAENEAPKPNFGITDALHTAYETMFKSFYHQPIPSMTLETCKAAVSLADEYGALFSVRDSICARLFEWDELDDQIEQNPLEFLLLGYKLESGRIFNEAFTHVVGMHCGELDKLTFSSWCSDSNVPASVLRSIDLECGRLNKLLLNAMRECLRVPVSYDGGDSVKAAFILLRLSLGRCFSSYGAAGSEGLLFRQIASGPKPLDSDINWAIPYERVFLPIYQEISDSIKSMALVLGKNNLRSKKYMNYLTCAEPLKDTGFPWQL</sequence>
<name>A0ABR3GTG6_9PEZI</name>
<dbReference type="Proteomes" id="UP001447188">
    <property type="component" value="Unassembled WGS sequence"/>
</dbReference>